<dbReference type="Proteomes" id="UP000265520">
    <property type="component" value="Unassembled WGS sequence"/>
</dbReference>
<keyword evidence="2" id="KW-1185">Reference proteome</keyword>
<organism evidence="1 2">
    <name type="scientific">Trifolium medium</name>
    <dbReference type="NCBI Taxonomy" id="97028"/>
    <lineage>
        <taxon>Eukaryota</taxon>
        <taxon>Viridiplantae</taxon>
        <taxon>Streptophyta</taxon>
        <taxon>Embryophyta</taxon>
        <taxon>Tracheophyta</taxon>
        <taxon>Spermatophyta</taxon>
        <taxon>Magnoliopsida</taxon>
        <taxon>eudicotyledons</taxon>
        <taxon>Gunneridae</taxon>
        <taxon>Pentapetalae</taxon>
        <taxon>rosids</taxon>
        <taxon>fabids</taxon>
        <taxon>Fabales</taxon>
        <taxon>Fabaceae</taxon>
        <taxon>Papilionoideae</taxon>
        <taxon>50 kb inversion clade</taxon>
        <taxon>NPAAA clade</taxon>
        <taxon>Hologalegina</taxon>
        <taxon>IRL clade</taxon>
        <taxon>Trifolieae</taxon>
        <taxon>Trifolium</taxon>
    </lineage>
</organism>
<evidence type="ECO:0000313" key="2">
    <source>
        <dbReference type="Proteomes" id="UP000265520"/>
    </source>
</evidence>
<dbReference type="EMBL" id="LXQA010074005">
    <property type="protein sequence ID" value="MCI09820.1"/>
    <property type="molecule type" value="Genomic_DNA"/>
</dbReference>
<reference evidence="1 2" key="1">
    <citation type="journal article" date="2018" name="Front. Plant Sci.">
        <title>Red Clover (Trifolium pratense) and Zigzag Clover (T. medium) - A Picture of Genomic Similarities and Differences.</title>
        <authorList>
            <person name="Dluhosova J."/>
            <person name="Istvanek J."/>
            <person name="Nedelnik J."/>
            <person name="Repkova J."/>
        </authorList>
    </citation>
    <scope>NUCLEOTIDE SEQUENCE [LARGE SCALE GENOMIC DNA]</scope>
    <source>
        <strain evidence="2">cv. 10/8</strain>
        <tissue evidence="1">Leaf</tissue>
    </source>
</reference>
<accession>A0A392PEC0</accession>
<protein>
    <submittedName>
        <fullName evidence="1">Uncharacterized protein</fullName>
    </submittedName>
</protein>
<sequence>MGTASAKSEIEKFTSENDFNLWRLRLKLKVLLVQQALEDALADEEKLSALGEGG</sequence>
<dbReference type="AlphaFoldDB" id="A0A392PEC0"/>
<evidence type="ECO:0000313" key="1">
    <source>
        <dbReference type="EMBL" id="MCI09820.1"/>
    </source>
</evidence>
<comment type="caution">
    <text evidence="1">The sequence shown here is derived from an EMBL/GenBank/DDBJ whole genome shotgun (WGS) entry which is preliminary data.</text>
</comment>
<name>A0A392PEC0_9FABA</name>
<proteinExistence type="predicted"/>